<dbReference type="PANTHER" id="PTHR42991:SF1">
    <property type="entry name" value="ALDEHYDE DEHYDROGENASE"/>
    <property type="match status" value="1"/>
</dbReference>
<keyword evidence="2 4" id="KW-0560">Oxidoreductase</keyword>
<dbReference type="AlphaFoldDB" id="A0A2W2BYQ3"/>
<dbReference type="PANTHER" id="PTHR42991">
    <property type="entry name" value="ALDEHYDE DEHYDROGENASE"/>
    <property type="match status" value="1"/>
</dbReference>
<evidence type="ECO:0000256" key="2">
    <source>
        <dbReference type="ARBA" id="ARBA00023002"/>
    </source>
</evidence>
<evidence type="ECO:0000259" key="5">
    <source>
        <dbReference type="Pfam" id="PF00171"/>
    </source>
</evidence>
<evidence type="ECO:0000256" key="3">
    <source>
        <dbReference type="PROSITE-ProRule" id="PRU10007"/>
    </source>
</evidence>
<dbReference type="EMBL" id="POTW01000007">
    <property type="protein sequence ID" value="PZF85624.1"/>
    <property type="molecule type" value="Genomic_DNA"/>
</dbReference>
<proteinExistence type="inferred from homology"/>
<accession>A0A2W2BYQ3</accession>
<organism evidence="6 7">
    <name type="scientific">Jiangella anatolica</name>
    <dbReference type="NCBI Taxonomy" id="2670374"/>
    <lineage>
        <taxon>Bacteria</taxon>
        <taxon>Bacillati</taxon>
        <taxon>Actinomycetota</taxon>
        <taxon>Actinomycetes</taxon>
        <taxon>Jiangellales</taxon>
        <taxon>Jiangellaceae</taxon>
        <taxon>Jiangella</taxon>
    </lineage>
</organism>
<dbReference type="InterPro" id="IPR016163">
    <property type="entry name" value="Ald_DH_C"/>
</dbReference>
<dbReference type="Proteomes" id="UP000248764">
    <property type="component" value="Unassembled WGS sequence"/>
</dbReference>
<dbReference type="RefSeq" id="WP_111253464.1">
    <property type="nucleotide sequence ID" value="NZ_POTW01000007.1"/>
</dbReference>
<comment type="similarity">
    <text evidence="1 4">Belongs to the aldehyde dehydrogenase family.</text>
</comment>
<feature type="domain" description="Aldehyde dehydrogenase" evidence="5">
    <location>
        <begin position="30"/>
        <end position="484"/>
    </location>
</feature>
<dbReference type="PROSITE" id="PS00687">
    <property type="entry name" value="ALDEHYDE_DEHYDR_GLU"/>
    <property type="match status" value="1"/>
</dbReference>
<dbReference type="Pfam" id="PF00171">
    <property type="entry name" value="Aldedh"/>
    <property type="match status" value="1"/>
</dbReference>
<gene>
    <name evidence="6" type="ORF">C1I92_04465</name>
</gene>
<dbReference type="InterPro" id="IPR029510">
    <property type="entry name" value="Ald_DH_CS_GLU"/>
</dbReference>
<dbReference type="InterPro" id="IPR016161">
    <property type="entry name" value="Ald_DH/histidinol_DH"/>
</dbReference>
<evidence type="ECO:0000313" key="6">
    <source>
        <dbReference type="EMBL" id="PZF85624.1"/>
    </source>
</evidence>
<dbReference type="InterPro" id="IPR015590">
    <property type="entry name" value="Aldehyde_DH_dom"/>
</dbReference>
<dbReference type="Gene3D" id="3.40.605.10">
    <property type="entry name" value="Aldehyde Dehydrogenase, Chain A, domain 1"/>
    <property type="match status" value="1"/>
</dbReference>
<dbReference type="InterPro" id="IPR016162">
    <property type="entry name" value="Ald_DH_N"/>
</dbReference>
<evidence type="ECO:0000256" key="4">
    <source>
        <dbReference type="RuleBase" id="RU003345"/>
    </source>
</evidence>
<keyword evidence="7" id="KW-1185">Reference proteome</keyword>
<feature type="active site" evidence="3">
    <location>
        <position position="264"/>
    </location>
</feature>
<dbReference type="Gene3D" id="3.40.309.10">
    <property type="entry name" value="Aldehyde Dehydrogenase, Chain A, domain 2"/>
    <property type="match status" value="1"/>
</dbReference>
<dbReference type="GO" id="GO:0008911">
    <property type="term" value="F:lactaldehyde dehydrogenase (NAD+) activity"/>
    <property type="evidence" value="ECO:0007669"/>
    <property type="project" value="TreeGrafter"/>
</dbReference>
<evidence type="ECO:0000256" key="1">
    <source>
        <dbReference type="ARBA" id="ARBA00009986"/>
    </source>
</evidence>
<evidence type="ECO:0000313" key="7">
    <source>
        <dbReference type="Proteomes" id="UP000248764"/>
    </source>
</evidence>
<reference evidence="6 7" key="1">
    <citation type="submission" date="2018-01" db="EMBL/GenBank/DDBJ databases">
        <title>Draft genome sequence of Jiangella sp. GTF31.</title>
        <authorList>
            <person name="Sahin N."/>
            <person name="Ay H."/>
            <person name="Saygin H."/>
        </authorList>
    </citation>
    <scope>NUCLEOTIDE SEQUENCE [LARGE SCALE GENOMIC DNA]</scope>
    <source>
        <strain evidence="6 7">GTF31</strain>
    </source>
</reference>
<dbReference type="InterPro" id="IPR051020">
    <property type="entry name" value="ALDH-related_metabolic_enz"/>
</dbReference>
<sequence length="496" mass="51800">MPGMTAATGPSTGGGSAVVDARCLIAGQWRTSTNRAERIGPHARRLVSVAHVADSAMVDEALVYAAQARASVERLSPAARADVLERAADLVDRQRDEFARLLALELGKPVKDGRGEMVRVTDTFRVSAAEARRIGGEVLPTAGWQRGVGTTAMTYRAPVGVVVAITPFNAPANLLAHKLAASFAAGNTTIVKPPPQAPAVSVRLVQVLLDAGMPPEAVQLVHGGAEVGSRLCESSVVSAVSFTGGAATGAAVARAAGPKRLVLELGGNAATIVCEDADIEAAAAMAAATGFSNSGQSCISVQRVYVHTSVIDRFTDALTSAVRGLRVGDPLDDATDVGSMVDDEAASRLERWVKEAEAGGATVTCGGTRDGAILAPTVVSEPDPASTVVVEEAFGAVVVVLRYDSFDEVVELCNQSRYGLQAGLFTQNIARVFDAWRRLEVGGLVVNGTSNFRLDHVPFGGVKDSGIGRESPRWMIDDYTVTKTLLLRGMSIWGTR</sequence>
<name>A0A2W2BYQ3_9ACTN</name>
<dbReference type="SUPFAM" id="SSF53720">
    <property type="entry name" value="ALDH-like"/>
    <property type="match status" value="1"/>
</dbReference>
<protein>
    <submittedName>
        <fullName evidence="6">Aldehyde dehydrogenase</fullName>
    </submittedName>
</protein>
<comment type="caution">
    <text evidence="6">The sequence shown here is derived from an EMBL/GenBank/DDBJ whole genome shotgun (WGS) entry which is preliminary data.</text>
</comment>